<evidence type="ECO:0000313" key="1">
    <source>
        <dbReference type="EMBL" id="AFK05568.1"/>
    </source>
</evidence>
<dbReference type="Proteomes" id="UP000002875">
    <property type="component" value="Plasmid pEMTOL01"/>
</dbReference>
<gene>
    <name evidence="1" type="ordered locus">Emtol_0298</name>
</gene>
<geneLocation type="plasmid" evidence="1 2">
    <name>pEMTOL01</name>
</geneLocation>
<sequence length="43" mass="5169">MTGDKITFKSYDSKSDFMVDFVENKIYFTNRHLYNLLGKMEKI</sequence>
<protein>
    <submittedName>
        <fullName evidence="1">Uncharacterized protein</fullName>
    </submittedName>
</protein>
<keyword evidence="2" id="KW-1185">Reference proteome</keyword>
<organism evidence="1 2">
    <name type="scientific">Emticicia oligotrophica (strain DSM 17448 / CIP 109782 / MTCC 6937 / GPTSA100-15)</name>
    <dbReference type="NCBI Taxonomy" id="929562"/>
    <lineage>
        <taxon>Bacteria</taxon>
        <taxon>Pseudomonadati</taxon>
        <taxon>Bacteroidota</taxon>
        <taxon>Cytophagia</taxon>
        <taxon>Cytophagales</taxon>
        <taxon>Leadbetterellaceae</taxon>
        <taxon>Emticicia</taxon>
    </lineage>
</organism>
<keyword evidence="1" id="KW-0614">Plasmid</keyword>
<accession>A0ABM5N7P2</accession>
<name>A0ABM5N7P2_EMTOG</name>
<dbReference type="EMBL" id="CP002962">
    <property type="protein sequence ID" value="AFK05568.1"/>
    <property type="molecule type" value="Genomic_DNA"/>
</dbReference>
<reference evidence="1 2" key="1">
    <citation type="submission" date="2011-07" db="EMBL/GenBank/DDBJ databases">
        <title>The complete genome of plasmid 1 of Emticicia oligotrophica DSM 17448.</title>
        <authorList>
            <consortium name="US DOE Joint Genome Institute (JGI-PGF)"/>
            <person name="Lucas S."/>
            <person name="Han J."/>
            <person name="Lapidus A."/>
            <person name="Bruce D."/>
            <person name="Goodwin L."/>
            <person name="Pitluck S."/>
            <person name="Peters L."/>
            <person name="Kyrpides N."/>
            <person name="Mavromatis K."/>
            <person name="Ivanova N."/>
            <person name="Ovchinnikova G."/>
            <person name="Teshima H."/>
            <person name="Detter J.C."/>
            <person name="Tapia R."/>
            <person name="Han C."/>
            <person name="Land M."/>
            <person name="Hauser L."/>
            <person name="Markowitz V."/>
            <person name="Cheng J.-F."/>
            <person name="Hugenholtz P."/>
            <person name="Woyke T."/>
            <person name="Wu D."/>
            <person name="Tindall B."/>
            <person name="Pomrenke H."/>
            <person name="Brambilla E."/>
            <person name="Klenk H.-P."/>
            <person name="Eisen J.A."/>
        </authorList>
    </citation>
    <scope>NUCLEOTIDE SEQUENCE [LARGE SCALE GENOMIC DNA]</scope>
    <source>
        <strain evidence="2">DSM 17448 / GPTSA100-15</strain>
        <plasmid evidence="1 2">pEMTOL01</plasmid>
    </source>
</reference>
<proteinExistence type="predicted"/>
<evidence type="ECO:0000313" key="2">
    <source>
        <dbReference type="Proteomes" id="UP000002875"/>
    </source>
</evidence>